<proteinExistence type="predicted"/>
<reference evidence="3" key="1">
    <citation type="journal article" date="2019" name="Int. J. Syst. Evol. Microbiol.">
        <title>The Global Catalogue of Microorganisms (GCM) 10K type strain sequencing project: providing services to taxonomists for standard genome sequencing and annotation.</title>
        <authorList>
            <consortium name="The Broad Institute Genomics Platform"/>
            <consortium name="The Broad Institute Genome Sequencing Center for Infectious Disease"/>
            <person name="Wu L."/>
            <person name="Ma J."/>
        </authorList>
    </citation>
    <scope>NUCLEOTIDE SEQUENCE [LARGE SCALE GENOMIC DNA]</scope>
    <source>
        <strain evidence="3">JCM 18306</strain>
    </source>
</reference>
<gene>
    <name evidence="2" type="ORF">GCM10023323_71850</name>
</gene>
<accession>A0ABP9TEV7</accession>
<dbReference type="InterPro" id="IPR027417">
    <property type="entry name" value="P-loop_NTPase"/>
</dbReference>
<organism evidence="2 3">
    <name type="scientific">Streptomyces thinghirensis</name>
    <dbReference type="NCBI Taxonomy" id="551547"/>
    <lineage>
        <taxon>Bacteria</taxon>
        <taxon>Bacillati</taxon>
        <taxon>Actinomycetota</taxon>
        <taxon>Actinomycetes</taxon>
        <taxon>Kitasatosporales</taxon>
        <taxon>Streptomycetaceae</taxon>
        <taxon>Streptomyces</taxon>
    </lineage>
</organism>
<evidence type="ECO:0008006" key="4">
    <source>
        <dbReference type="Google" id="ProtNLM"/>
    </source>
</evidence>
<sequence length="791" mass="86178">MNETDERTAQNGRGEAVAKVIRLPFADTTPEVSDTLAPEAPEPAPAARVDMTKPEPPAPAPVEGTVFTAQEWELGEDPEGDAPWISPALRTPEGRTARRAYHQRQARRRVRRWAARQWTPRGIVPTTVRGGVRIQRWVRGVEGQNADAAKRRAEMLAREAERAARRAQFALLQRDAKKKAANVAQQESSMALVQATTAAATARSKFLQRAAAAYGSMASIDAAGFVFMDGLIGLGAGVLVNIAVLARVGRQPDMSPEELEELERAEAGLPDRFEMGMTPRAFEAMLHEALVQEVKVAVHSLRVLPREWGFEVELVLKNQTPEKLSENLGLLEACLPGVRTNSALLQQSKQARNECVLRIPGDDPWKAVPELPYRAPKSISTHDLHEAQVGADMSGRVLALPGKRTSVSIIGKPRSGKSTVLRAYLDALTATRDRIIVGIDLGSYGAGFGPYAKCMAAVARTPSEARTVLEWALTIGMNRPKLFLRSGMTGGNWEASPEFPGITVVIDEFPALVTAAKAETFPKGEEGEEKPMKLDELVRQIHLTSAKSDDVLVIASHSVTKEKIGENTWLAEVPVQVMGACDRDDIVQIAGKGAMAEGWRPDRLLPAMGDAVNDASVVYPLAGAAYCEPIPYRACITSDKEADRRAEERVAAGLCELDAWTQAFVVGIELPNPGGGDPWDDEGEEEPLPVLLRTIRTIYADFGNPSGMTEDELFDELHRFDPTSWDLDRFVPEGGKPMSKGAVLALVLDKVLAPRGQKWTKESYRPKGASKTVKGYRLLDLKRLIGEADGS</sequence>
<evidence type="ECO:0000313" key="2">
    <source>
        <dbReference type="EMBL" id="GAA5216916.1"/>
    </source>
</evidence>
<dbReference type="Gene3D" id="3.40.50.300">
    <property type="entry name" value="P-loop containing nucleotide triphosphate hydrolases"/>
    <property type="match status" value="1"/>
</dbReference>
<protein>
    <recommendedName>
        <fullName evidence="4">FtsK domain-containing protein</fullName>
    </recommendedName>
</protein>
<dbReference type="Proteomes" id="UP001499878">
    <property type="component" value="Unassembled WGS sequence"/>
</dbReference>
<dbReference type="RefSeq" id="WP_345637826.1">
    <property type="nucleotide sequence ID" value="NZ_BAABJR010000028.1"/>
</dbReference>
<evidence type="ECO:0000256" key="1">
    <source>
        <dbReference type="SAM" id="MobiDB-lite"/>
    </source>
</evidence>
<comment type="caution">
    <text evidence="2">The sequence shown here is derived from an EMBL/GenBank/DDBJ whole genome shotgun (WGS) entry which is preliminary data.</text>
</comment>
<name>A0ABP9TEV7_9ACTN</name>
<dbReference type="EMBL" id="BAABJR010000028">
    <property type="protein sequence ID" value="GAA5216916.1"/>
    <property type="molecule type" value="Genomic_DNA"/>
</dbReference>
<keyword evidence="3" id="KW-1185">Reference proteome</keyword>
<feature type="region of interest" description="Disordered" evidence="1">
    <location>
        <begin position="25"/>
        <end position="61"/>
    </location>
</feature>
<evidence type="ECO:0000313" key="3">
    <source>
        <dbReference type="Proteomes" id="UP001499878"/>
    </source>
</evidence>
<dbReference type="SUPFAM" id="SSF52540">
    <property type="entry name" value="P-loop containing nucleoside triphosphate hydrolases"/>
    <property type="match status" value="1"/>
</dbReference>